<dbReference type="EMBL" id="LGRN01000455">
    <property type="protein sequence ID" value="OJD12047.1"/>
    <property type="molecule type" value="Genomic_DNA"/>
</dbReference>
<evidence type="ECO:0000256" key="4">
    <source>
        <dbReference type="ARBA" id="ARBA00022723"/>
    </source>
</evidence>
<dbReference type="PANTHER" id="PTHR11685">
    <property type="entry name" value="RBR FAMILY RING FINGER AND IBR DOMAIN-CONTAINING"/>
    <property type="match status" value="1"/>
</dbReference>
<dbReference type="STRING" id="1447872.A0A1J9Q760"/>
<dbReference type="Gene3D" id="1.20.120.1750">
    <property type="match status" value="1"/>
</dbReference>
<dbReference type="GO" id="GO:0008270">
    <property type="term" value="F:zinc ion binding"/>
    <property type="evidence" value="ECO:0007669"/>
    <property type="project" value="UniProtKB-KW"/>
</dbReference>
<dbReference type="InterPro" id="IPR044066">
    <property type="entry name" value="TRIAD_supradom"/>
</dbReference>
<keyword evidence="5" id="KW-0677">Repeat</keyword>
<dbReference type="OrthoDB" id="1431934at2759"/>
<dbReference type="GO" id="GO:0016567">
    <property type="term" value="P:protein ubiquitination"/>
    <property type="evidence" value="ECO:0007669"/>
    <property type="project" value="InterPro"/>
</dbReference>
<dbReference type="SUPFAM" id="SSF57850">
    <property type="entry name" value="RING/U-box"/>
    <property type="match status" value="2"/>
</dbReference>
<proteinExistence type="predicted"/>
<protein>
    <recommendedName>
        <fullName evidence="2">RBR-type E3 ubiquitin transferase</fullName>
        <ecNumber evidence="2">2.3.2.31</ecNumber>
    </recommendedName>
</protein>
<dbReference type="PROSITE" id="PS51873">
    <property type="entry name" value="TRIAD"/>
    <property type="match status" value="1"/>
</dbReference>
<feature type="compositionally biased region" description="Low complexity" evidence="9">
    <location>
        <begin position="67"/>
        <end position="85"/>
    </location>
</feature>
<dbReference type="CDD" id="cd20335">
    <property type="entry name" value="BRcat_RBR"/>
    <property type="match status" value="1"/>
</dbReference>
<feature type="region of interest" description="Disordered" evidence="9">
    <location>
        <begin position="67"/>
        <end position="95"/>
    </location>
</feature>
<dbReference type="SMART" id="SM00647">
    <property type="entry name" value="IBR"/>
    <property type="match status" value="1"/>
</dbReference>
<dbReference type="Pfam" id="PF01485">
    <property type="entry name" value="IBR"/>
    <property type="match status" value="1"/>
</dbReference>
<keyword evidence="3" id="KW-0808">Transferase</keyword>
<reference evidence="11 12" key="1">
    <citation type="submission" date="2015-07" db="EMBL/GenBank/DDBJ databases">
        <title>Emmonsia species relationships and genome sequence.</title>
        <authorList>
            <consortium name="The Broad Institute Genomics Platform"/>
            <person name="Cuomo C.A."/>
            <person name="Munoz J.F."/>
            <person name="Imamovic A."/>
            <person name="Priest M.E."/>
            <person name="Young S."/>
            <person name="Clay O.K."/>
            <person name="McEwen J.G."/>
        </authorList>
    </citation>
    <scope>NUCLEOTIDE SEQUENCE [LARGE SCALE GENOMIC DNA]</scope>
    <source>
        <strain evidence="11 12">UAMH 9510</strain>
    </source>
</reference>
<keyword evidence="7" id="KW-0833">Ubl conjugation pathway</keyword>
<dbReference type="VEuPathDB" id="FungiDB:AJ78_07303"/>
<organism evidence="11 12">
    <name type="scientific">Emergomyces pasteurianus Ep9510</name>
    <dbReference type="NCBI Taxonomy" id="1447872"/>
    <lineage>
        <taxon>Eukaryota</taxon>
        <taxon>Fungi</taxon>
        <taxon>Dikarya</taxon>
        <taxon>Ascomycota</taxon>
        <taxon>Pezizomycotina</taxon>
        <taxon>Eurotiomycetes</taxon>
        <taxon>Eurotiomycetidae</taxon>
        <taxon>Onygenales</taxon>
        <taxon>Ajellomycetaceae</taxon>
        <taxon>Emergomyces</taxon>
    </lineage>
</organism>
<gene>
    <name evidence="11" type="ORF">AJ78_07303</name>
</gene>
<evidence type="ECO:0000256" key="9">
    <source>
        <dbReference type="SAM" id="MobiDB-lite"/>
    </source>
</evidence>
<evidence type="ECO:0000256" key="3">
    <source>
        <dbReference type="ARBA" id="ARBA00022679"/>
    </source>
</evidence>
<keyword evidence="8" id="KW-0862">Zinc</keyword>
<evidence type="ECO:0000259" key="10">
    <source>
        <dbReference type="PROSITE" id="PS51873"/>
    </source>
</evidence>
<dbReference type="InterPro" id="IPR031127">
    <property type="entry name" value="E3_UB_ligase_RBR"/>
</dbReference>
<dbReference type="GO" id="GO:0061630">
    <property type="term" value="F:ubiquitin protein ligase activity"/>
    <property type="evidence" value="ECO:0007669"/>
    <property type="project" value="UniProtKB-EC"/>
</dbReference>
<keyword evidence="12" id="KW-1185">Reference proteome</keyword>
<accession>A0A1J9Q760</accession>
<feature type="domain" description="RING-type" evidence="10">
    <location>
        <begin position="100"/>
        <end position="323"/>
    </location>
</feature>
<dbReference type="AlphaFoldDB" id="A0A1J9Q760"/>
<keyword evidence="6" id="KW-0863">Zinc-finger</keyword>
<dbReference type="Proteomes" id="UP000182235">
    <property type="component" value="Unassembled WGS sequence"/>
</dbReference>
<evidence type="ECO:0000256" key="6">
    <source>
        <dbReference type="ARBA" id="ARBA00022771"/>
    </source>
</evidence>
<comment type="caution">
    <text evidence="11">The sequence shown here is derived from an EMBL/GenBank/DDBJ whole genome shotgun (WGS) entry which is preliminary data.</text>
</comment>
<evidence type="ECO:0000256" key="5">
    <source>
        <dbReference type="ARBA" id="ARBA00022737"/>
    </source>
</evidence>
<evidence type="ECO:0000256" key="8">
    <source>
        <dbReference type="ARBA" id="ARBA00022833"/>
    </source>
</evidence>
<dbReference type="EC" id="2.3.2.31" evidence="2"/>
<evidence type="ECO:0000313" key="12">
    <source>
        <dbReference type="Proteomes" id="UP000182235"/>
    </source>
</evidence>
<name>A0A1J9Q760_9EURO</name>
<comment type="catalytic activity">
    <reaction evidence="1">
        <text>[E2 ubiquitin-conjugating enzyme]-S-ubiquitinyl-L-cysteine + [acceptor protein]-L-lysine = [E2 ubiquitin-conjugating enzyme]-L-cysteine + [acceptor protein]-N(6)-ubiquitinyl-L-lysine.</text>
        <dbReference type="EC" id="2.3.2.31"/>
    </reaction>
</comment>
<evidence type="ECO:0000313" key="11">
    <source>
        <dbReference type="EMBL" id="OJD12047.1"/>
    </source>
</evidence>
<evidence type="ECO:0000256" key="2">
    <source>
        <dbReference type="ARBA" id="ARBA00012251"/>
    </source>
</evidence>
<feature type="region of interest" description="Disordered" evidence="9">
    <location>
        <begin position="1"/>
        <end position="44"/>
    </location>
</feature>
<feature type="compositionally biased region" description="Low complexity" evidence="9">
    <location>
        <begin position="1"/>
        <end position="12"/>
    </location>
</feature>
<evidence type="ECO:0000256" key="7">
    <source>
        <dbReference type="ARBA" id="ARBA00022786"/>
    </source>
</evidence>
<dbReference type="InterPro" id="IPR002867">
    <property type="entry name" value="IBR_dom"/>
</dbReference>
<sequence>MGARARQQPRASAPRKARNARNANNQGASDKAANAVAGHGIQRTSSKTTFSIAQGLCTRVSKKPSALPAASSGSLPQLPPGLSLPNKLPTHSRKKDRSDAYRECVICAEKKPLGHNGANFQIFPRCLHKPLTCSDCVSKHTIITLKTKAPVNYSGAADTGVIDWSICTCPQCNITLTEPEIRAVLNRKENAVITGIAARKKLESHPRWTWCLSVSCSSGQIFPEGSESQQVKCVKCGGSSCFLHGIPWHHEYTCGQYDDKHPNAQSVRSSEDRIKRMTKKCPNPQCGWRIQKSGGCQNMYCTKCHQSFYWGSAKWDDDIIPEP</sequence>
<evidence type="ECO:0000256" key="1">
    <source>
        <dbReference type="ARBA" id="ARBA00001798"/>
    </source>
</evidence>
<keyword evidence="4" id="KW-0479">Metal-binding</keyword>